<dbReference type="GO" id="GO:0008270">
    <property type="term" value="F:zinc ion binding"/>
    <property type="evidence" value="ECO:0007669"/>
    <property type="project" value="UniProtKB-KW"/>
</dbReference>
<evidence type="ECO:0000256" key="5">
    <source>
        <dbReference type="ARBA" id="ARBA00022771"/>
    </source>
</evidence>
<proteinExistence type="predicted"/>
<dbReference type="SUPFAM" id="SSF52025">
    <property type="entry name" value="PA domain"/>
    <property type="match status" value="1"/>
</dbReference>
<evidence type="ECO:0000256" key="1">
    <source>
        <dbReference type="ARBA" id="ARBA00004370"/>
    </source>
</evidence>
<dbReference type="InterPro" id="IPR044744">
    <property type="entry name" value="ZNRF4/RNF13/RNF167_PA"/>
</dbReference>
<dbReference type="AlphaFoldDB" id="A0A8D0RBM7"/>
<dbReference type="Ensembl" id="ENSSSCT00000018285.4">
    <property type="protein sequence ID" value="ENSSSCP00000044290.2"/>
    <property type="gene ID" value="ENSSSCG00000016796.4"/>
</dbReference>
<evidence type="ECO:0000256" key="6">
    <source>
        <dbReference type="ARBA" id="ARBA00022833"/>
    </source>
</evidence>
<evidence type="ECO:0000256" key="3">
    <source>
        <dbReference type="ARBA" id="ARBA00022723"/>
    </source>
</evidence>
<dbReference type="Gene3D" id="3.50.30.30">
    <property type="match status" value="1"/>
</dbReference>
<reference evidence="11" key="4">
    <citation type="submission" date="2025-09" db="UniProtKB">
        <authorList>
            <consortium name="Ensembl"/>
        </authorList>
    </citation>
    <scope>IDENTIFICATION</scope>
</reference>
<keyword evidence="2" id="KW-0812">Transmembrane</keyword>
<name>A0A8D0RBM7_PIG</name>
<keyword evidence="9" id="KW-0325">Glycoprotein</keyword>
<keyword evidence="4" id="KW-0732">Signal</keyword>
<dbReference type="InterPro" id="IPR003137">
    <property type="entry name" value="PA_domain"/>
</dbReference>
<accession>A0A8D0RBM7</accession>
<keyword evidence="3" id="KW-0479">Metal-binding</keyword>
<dbReference type="PANTHER" id="PTHR22702">
    <property type="entry name" value="PROTEASE-ASSOCIATED DOMAIN-CONTAINING PROTEIN"/>
    <property type="match status" value="1"/>
</dbReference>
<feature type="domain" description="PA" evidence="10">
    <location>
        <begin position="27"/>
        <end position="118"/>
    </location>
</feature>
<evidence type="ECO:0000256" key="4">
    <source>
        <dbReference type="ARBA" id="ARBA00022729"/>
    </source>
</evidence>
<dbReference type="GO" id="GO:0005737">
    <property type="term" value="C:cytoplasm"/>
    <property type="evidence" value="ECO:0007669"/>
    <property type="project" value="UniProtKB-ARBA"/>
</dbReference>
<keyword evidence="7" id="KW-1133">Transmembrane helix</keyword>
<evidence type="ECO:0000256" key="9">
    <source>
        <dbReference type="ARBA" id="ARBA00023180"/>
    </source>
</evidence>
<keyword evidence="8" id="KW-0472">Membrane</keyword>
<evidence type="ECO:0000259" key="10">
    <source>
        <dbReference type="Pfam" id="PF02225"/>
    </source>
</evidence>
<evidence type="ECO:0000313" key="11">
    <source>
        <dbReference type="Ensembl" id="ENSSSCP00000044290.2"/>
    </source>
</evidence>
<reference evidence="12" key="1">
    <citation type="submission" date="2009-11" db="EMBL/GenBank/DDBJ databases">
        <authorList>
            <consortium name="Porcine genome sequencing project"/>
        </authorList>
    </citation>
    <scope>NUCLEOTIDE SEQUENCE [LARGE SCALE GENOMIC DNA]</scope>
    <source>
        <strain evidence="12">Duroc</strain>
    </source>
</reference>
<evidence type="ECO:0000256" key="8">
    <source>
        <dbReference type="ARBA" id="ARBA00023136"/>
    </source>
</evidence>
<reference evidence="11" key="3">
    <citation type="submission" date="2025-08" db="UniProtKB">
        <authorList>
            <consortium name="Ensembl"/>
        </authorList>
    </citation>
    <scope>IDENTIFICATION</scope>
</reference>
<dbReference type="GeneTree" id="ENSGT00940000159547"/>
<accession>A0A287AK59</accession>
<keyword evidence="6" id="KW-0862">Zinc</keyword>
<keyword evidence="12" id="KW-1185">Reference proteome</keyword>
<keyword evidence="5" id="KW-0863">Zinc-finger</keyword>
<sequence>MHPAASLLSVFVATVLWGVAPIRGLIRGFLVEAHPANACSPIAPPPPAWVNGSVFIALLRRFDCSFDLKVLNAQKAGYDAAVVHNVDSDELVNMVWNNEEIQQQIWIPSVFIGEKSSKYLRTPFPSHLWRPICTAPLPQPSVFYVEG</sequence>
<evidence type="ECO:0000256" key="2">
    <source>
        <dbReference type="ARBA" id="ARBA00022692"/>
    </source>
</evidence>
<dbReference type="GO" id="GO:0016020">
    <property type="term" value="C:membrane"/>
    <property type="evidence" value="ECO:0007669"/>
    <property type="project" value="UniProtKB-SubCell"/>
</dbReference>
<dbReference type="CDD" id="cd02123">
    <property type="entry name" value="PA_C_RZF_like"/>
    <property type="match status" value="1"/>
</dbReference>
<dbReference type="Proteomes" id="UP000008227">
    <property type="component" value="Chromosome 16"/>
</dbReference>
<organism evidence="11 12">
    <name type="scientific">Sus scrofa</name>
    <name type="common">Pig</name>
    <dbReference type="NCBI Taxonomy" id="9823"/>
    <lineage>
        <taxon>Eukaryota</taxon>
        <taxon>Metazoa</taxon>
        <taxon>Chordata</taxon>
        <taxon>Craniata</taxon>
        <taxon>Vertebrata</taxon>
        <taxon>Euteleostomi</taxon>
        <taxon>Mammalia</taxon>
        <taxon>Eutheria</taxon>
        <taxon>Laurasiatheria</taxon>
        <taxon>Artiodactyla</taxon>
        <taxon>Suina</taxon>
        <taxon>Suidae</taxon>
        <taxon>Sus</taxon>
    </lineage>
</organism>
<evidence type="ECO:0000313" key="12">
    <source>
        <dbReference type="Proteomes" id="UP000008227"/>
    </source>
</evidence>
<dbReference type="Pfam" id="PF02225">
    <property type="entry name" value="PA"/>
    <property type="match status" value="1"/>
</dbReference>
<dbReference type="PANTHER" id="PTHR22702:SF1">
    <property type="entry name" value="PROTEASE-ASSOCIATED DOMAIN-CONTAINING PROTEIN 1"/>
    <property type="match status" value="1"/>
</dbReference>
<comment type="subcellular location">
    <subcellularLocation>
        <location evidence="1">Membrane</location>
    </subcellularLocation>
</comment>
<protein>
    <recommendedName>
        <fullName evidence="10">PA domain-containing protein</fullName>
    </recommendedName>
</protein>
<reference evidence="11" key="2">
    <citation type="journal article" date="2020" name="Gigascience">
        <title>An improved pig reference genome sequence to enable pig genetics and genomics research.</title>
        <authorList>
            <person name="Warr A."/>
            <person name="Affara N."/>
            <person name="Aken B."/>
            <person name="Beiki H."/>
            <person name="Bickhart D.M."/>
            <person name="Billis K."/>
            <person name="Chow W."/>
            <person name="Eory L."/>
            <person name="Finlayson H.A."/>
            <person name="Flicek P."/>
            <person name="Giron C.G."/>
            <person name="Griffin D.K."/>
            <person name="Hall R."/>
            <person name="Hannum G."/>
            <person name="Hourlier T."/>
            <person name="Howe K."/>
            <person name="Hume D.A."/>
            <person name="Izuogu O."/>
            <person name="Kim K."/>
            <person name="Koren S."/>
            <person name="Liu H."/>
            <person name="Manchanda N."/>
            <person name="Martin F.J."/>
            <person name="Nonneman D.J."/>
            <person name="O'Connor R.E."/>
            <person name="Phillippy A.M."/>
            <person name="Rohrer G.A."/>
            <person name="Rosen B.D."/>
            <person name="Rund L.A."/>
            <person name="Sargent C.A."/>
            <person name="Schook L.B."/>
            <person name="Schroeder S.G."/>
            <person name="Schwartz A.S."/>
            <person name="Skinner B.M."/>
            <person name="Talbot R."/>
            <person name="Tseng E."/>
            <person name="Tuggle C.K."/>
            <person name="Watson M."/>
            <person name="Smith T.P.L."/>
            <person name="Archibald A.L."/>
        </authorList>
    </citation>
    <scope>NUCLEOTIDE SEQUENCE [LARGE SCALE GENOMIC DNA]</scope>
    <source>
        <strain evidence="11">Duroc</strain>
    </source>
</reference>
<dbReference type="InterPro" id="IPR046450">
    <property type="entry name" value="PA_dom_sf"/>
</dbReference>
<evidence type="ECO:0000256" key="7">
    <source>
        <dbReference type="ARBA" id="ARBA00022989"/>
    </source>
</evidence>